<dbReference type="OrthoDB" id="10410550at2759"/>
<dbReference type="EMBL" id="HG725887">
    <property type="protein sequence ID" value="CDJ70187.1"/>
    <property type="molecule type" value="Genomic_DNA"/>
</dbReference>
<dbReference type="VEuPathDB" id="ToxoDB:ENH_00079840"/>
<evidence type="ECO:0000313" key="4">
    <source>
        <dbReference type="Proteomes" id="UP000030754"/>
    </source>
</evidence>
<evidence type="ECO:0000256" key="1">
    <source>
        <dbReference type="SAM" id="Phobius"/>
    </source>
</evidence>
<keyword evidence="1" id="KW-0472">Membrane</keyword>
<dbReference type="RefSeq" id="XP_013438653.1">
    <property type="nucleotide sequence ID" value="XM_013583199.1"/>
</dbReference>
<dbReference type="Proteomes" id="UP000030754">
    <property type="component" value="Unassembled WGS sequence"/>
</dbReference>
<evidence type="ECO:0000313" key="3">
    <source>
        <dbReference type="EMBL" id="CDJ70187.1"/>
    </source>
</evidence>
<organism evidence="3 4">
    <name type="scientific">Eimeria necatrix</name>
    <dbReference type="NCBI Taxonomy" id="51315"/>
    <lineage>
        <taxon>Eukaryota</taxon>
        <taxon>Sar</taxon>
        <taxon>Alveolata</taxon>
        <taxon>Apicomplexa</taxon>
        <taxon>Conoidasida</taxon>
        <taxon>Coccidia</taxon>
        <taxon>Eucoccidiorida</taxon>
        <taxon>Eimeriorina</taxon>
        <taxon>Eimeriidae</taxon>
        <taxon>Eimeria</taxon>
    </lineage>
</organism>
<reference evidence="3" key="2">
    <citation type="submission" date="2013-10" db="EMBL/GenBank/DDBJ databases">
        <authorList>
            <person name="Aslett M."/>
        </authorList>
    </citation>
    <scope>NUCLEOTIDE SEQUENCE [LARGE SCALE GENOMIC DNA]</scope>
    <source>
        <strain evidence="3">Houghton</strain>
    </source>
</reference>
<keyword evidence="2" id="KW-0732">Signal</keyword>
<sequence>MSTFLSKLYFQALALLCLNGEKVKSPKREESGLLALPPVEVSVHPAAGPHSSSSSSSSSSRRKRGLLGCTDTCPLSRAIAGLSAAFLVIIIIIALSRRRSKSSSSKAALQQPAAAAAAAAAAQQQQQQQNAVDDAAASWYFQPPKHWREIEKATTESEGWAAALADSNN</sequence>
<dbReference type="AlphaFoldDB" id="U6N1V6"/>
<feature type="chain" id="PRO_5004675706" evidence="2">
    <location>
        <begin position="21"/>
        <end position="169"/>
    </location>
</feature>
<evidence type="ECO:0000256" key="2">
    <source>
        <dbReference type="SAM" id="SignalP"/>
    </source>
</evidence>
<name>U6N1V6_9EIME</name>
<keyword evidence="4" id="KW-1185">Reference proteome</keyword>
<proteinExistence type="predicted"/>
<gene>
    <name evidence="3" type="ORF">ENH_00079840</name>
</gene>
<feature type="signal peptide" evidence="2">
    <location>
        <begin position="1"/>
        <end position="20"/>
    </location>
</feature>
<feature type="transmembrane region" description="Helical" evidence="1">
    <location>
        <begin position="75"/>
        <end position="96"/>
    </location>
</feature>
<accession>U6N1V6</accession>
<reference evidence="3" key="1">
    <citation type="submission" date="2013-10" db="EMBL/GenBank/DDBJ databases">
        <title>Genomic analysis of the causative agents of coccidiosis in chickens.</title>
        <authorList>
            <person name="Reid A.J."/>
            <person name="Blake D."/>
            <person name="Billington K."/>
            <person name="Browne H."/>
            <person name="Dunn M."/>
            <person name="Hung S."/>
            <person name="Kawahara F."/>
            <person name="Miranda-Saavedra D."/>
            <person name="Mourier T."/>
            <person name="Nagra H."/>
            <person name="Otto T.D."/>
            <person name="Rawlings N."/>
            <person name="Sanchez A."/>
            <person name="Sanders M."/>
            <person name="Subramaniam C."/>
            <person name="Tay Y."/>
            <person name="Dear P."/>
            <person name="Doerig C."/>
            <person name="Gruber A."/>
            <person name="Parkinson J."/>
            <person name="Shirley M."/>
            <person name="Wan K.L."/>
            <person name="Berriman M."/>
            <person name="Tomley F."/>
            <person name="Pain A."/>
        </authorList>
    </citation>
    <scope>NUCLEOTIDE SEQUENCE [LARGE SCALE GENOMIC DNA]</scope>
    <source>
        <strain evidence="3">Houghton</strain>
    </source>
</reference>
<protein>
    <submittedName>
        <fullName evidence="3">Uncharacterized protein</fullName>
    </submittedName>
</protein>
<keyword evidence="1" id="KW-1133">Transmembrane helix</keyword>
<keyword evidence="1" id="KW-0812">Transmembrane</keyword>
<dbReference type="GeneID" id="25478113"/>